<dbReference type="KEGG" id="erc:Ecym_1012"/>
<dbReference type="HOGENOM" id="CLU_1517860_0_0_1"/>
<reference evidence="2" key="1">
    <citation type="journal article" date="2012" name="G3 (Bethesda)">
        <title>Pichia sorbitophila, an interspecies yeast hybrid reveals early steps of genome resolution following polyploidization.</title>
        <authorList>
            <person name="Leh Louis V."/>
            <person name="Despons L."/>
            <person name="Friedrich A."/>
            <person name="Martin T."/>
            <person name="Durrens P."/>
            <person name="Casaregola S."/>
            <person name="Neuveglise C."/>
            <person name="Fairhead C."/>
            <person name="Marck C."/>
            <person name="Cruz J.A."/>
            <person name="Straub M.L."/>
            <person name="Kugler V."/>
            <person name="Sacerdot C."/>
            <person name="Uzunov Z."/>
            <person name="Thierry A."/>
            <person name="Weiss S."/>
            <person name="Bleykasten C."/>
            <person name="De Montigny J."/>
            <person name="Jacques N."/>
            <person name="Jung P."/>
            <person name="Lemaire M."/>
            <person name="Mallet S."/>
            <person name="Morel G."/>
            <person name="Richard G.F."/>
            <person name="Sarkar A."/>
            <person name="Savel G."/>
            <person name="Schacherer J."/>
            <person name="Seret M.L."/>
            <person name="Talla E."/>
            <person name="Samson G."/>
            <person name="Jubin C."/>
            <person name="Poulain J."/>
            <person name="Vacherie B."/>
            <person name="Barbe V."/>
            <person name="Pelletier E."/>
            <person name="Sherman D.J."/>
            <person name="Westhof E."/>
            <person name="Weissenbach J."/>
            <person name="Baret P.V."/>
            <person name="Wincker P."/>
            <person name="Gaillardin C."/>
            <person name="Dujon B."/>
            <person name="Souciet J.L."/>
        </authorList>
    </citation>
    <scope>NUCLEOTIDE SEQUENCE [LARGE SCALE GENOMIC DNA]</scope>
    <source>
        <strain evidence="2">CBS 270.75 / DBVPG 7215 / KCTC 17166 / NRRL Y-17582</strain>
    </source>
</reference>
<keyword evidence="2" id="KW-1185">Reference proteome</keyword>
<protein>
    <submittedName>
        <fullName evidence="1">Uncharacterized protein</fullName>
    </submittedName>
</protein>
<proteinExistence type="predicted"/>
<dbReference type="RefSeq" id="XP_003644088.1">
    <property type="nucleotide sequence ID" value="XM_003644040.1"/>
</dbReference>
<evidence type="ECO:0000313" key="1">
    <source>
        <dbReference type="EMBL" id="AET37271.1"/>
    </source>
</evidence>
<dbReference type="Proteomes" id="UP000006790">
    <property type="component" value="Chromosome 1"/>
</dbReference>
<name>G8JM11_ERECY</name>
<dbReference type="OMA" id="GSKIWFV"/>
<dbReference type="InParanoid" id="G8JM11"/>
<organism evidence="1 2">
    <name type="scientific">Eremothecium cymbalariae (strain CBS 270.75 / DBVPG 7215 / KCTC 17166 / NRRL Y-17582)</name>
    <name type="common">Yeast</name>
    <dbReference type="NCBI Taxonomy" id="931890"/>
    <lineage>
        <taxon>Eukaryota</taxon>
        <taxon>Fungi</taxon>
        <taxon>Dikarya</taxon>
        <taxon>Ascomycota</taxon>
        <taxon>Saccharomycotina</taxon>
        <taxon>Saccharomycetes</taxon>
        <taxon>Saccharomycetales</taxon>
        <taxon>Saccharomycetaceae</taxon>
        <taxon>Eremothecium</taxon>
    </lineage>
</organism>
<dbReference type="OrthoDB" id="4063222at2759"/>
<evidence type="ECO:0000313" key="2">
    <source>
        <dbReference type="Proteomes" id="UP000006790"/>
    </source>
</evidence>
<dbReference type="GeneID" id="11472970"/>
<dbReference type="AlphaFoldDB" id="G8JM11"/>
<sequence>MDEELNQPLSGIFRYAEELSKEDSDTNGSPTTFEDQLTENLRSAVTFYDLIYLFQSIGIIKKDNVIYKALAVGKINSGSRLLFLLLVARKTFLKLLRLVRLWYALKNVLPPASIKKKYNETKSRVKRSILRLSVDLLDTLVYLIVVLIDLFKFKVSDSTRKLSRLLFWILPALNFAH</sequence>
<accession>G8JM11</accession>
<gene>
    <name evidence="1" type="ordered locus">Ecym_1012</name>
</gene>
<dbReference type="EMBL" id="CP002497">
    <property type="protein sequence ID" value="AET37271.1"/>
    <property type="molecule type" value="Genomic_DNA"/>
</dbReference>